<accession>A0A5K7ZCF0</accession>
<evidence type="ECO:0000313" key="6">
    <source>
        <dbReference type="Proteomes" id="UP000427769"/>
    </source>
</evidence>
<dbReference type="KEGG" id="dwd:DSCW_59070"/>
<dbReference type="InterPro" id="IPR050259">
    <property type="entry name" value="SDR"/>
</dbReference>
<dbReference type="PRINTS" id="PR00081">
    <property type="entry name" value="GDHRDH"/>
</dbReference>
<dbReference type="Pfam" id="PF00440">
    <property type="entry name" value="TetR_N"/>
    <property type="match status" value="1"/>
</dbReference>
<dbReference type="PANTHER" id="PTHR42879">
    <property type="entry name" value="3-OXOACYL-(ACYL-CARRIER-PROTEIN) REDUCTASE"/>
    <property type="match status" value="1"/>
</dbReference>
<dbReference type="InterPro" id="IPR023772">
    <property type="entry name" value="DNA-bd_HTH_TetR-type_CS"/>
</dbReference>
<name>A0A5K7ZCF0_9BACT</name>
<dbReference type="OrthoDB" id="5523834at2"/>
<dbReference type="Proteomes" id="UP000427769">
    <property type="component" value="Chromosome"/>
</dbReference>
<sequence length="460" mass="51171">MAKAPTDIPTTVKNKKLVEKRRQQIILAAIKLFSEKGFHKTTLKELAEEAGLSHGNVYDYVGSKEDIFFLIHDFVAGSAMEILNRSLENIHDPIDKLRRMVRGEFNLMDQWADAVLLIYQESHILKEDFLRRLLEKERAHLEKFELVIEECIAQGKLRKCNVRLTANLIKSMIDTWTIKRWDLRTHASQLETERSILDMLFHGLLVDERGPIPALSEIDILNGKVALVVNGGTILGQGICAALVDKGIRVIAYVCDTIAADPLPFPEEQEKDLLTVISGTEAGKMTPGILREAESKYGPIDIYLQDLGIGATKVPEQAEVAAIRQRLEENLNCAQELSNSFIELMKSRASGKIVYLAPWGWDKYAAPIRFETVRAGTMALSSAMSAKLAPAGVNVNCIVPGFVRAVRPLEIEKALKHEVLEEIPSGRLGEIYDVTDAILFLIGDNSKYLTGQTLNISGGL</sequence>
<evidence type="ECO:0000256" key="2">
    <source>
        <dbReference type="ARBA" id="ARBA00023125"/>
    </source>
</evidence>
<proteinExistence type="inferred from homology"/>
<dbReference type="SUPFAM" id="SSF51735">
    <property type="entry name" value="NAD(P)-binding Rossmann-fold domains"/>
    <property type="match status" value="1"/>
</dbReference>
<feature type="DNA-binding region" description="H-T-H motif" evidence="3">
    <location>
        <begin position="42"/>
        <end position="61"/>
    </location>
</feature>
<keyword evidence="6" id="KW-1185">Reference proteome</keyword>
<dbReference type="PROSITE" id="PS01081">
    <property type="entry name" value="HTH_TETR_1"/>
    <property type="match status" value="1"/>
</dbReference>
<dbReference type="Gene3D" id="1.10.357.10">
    <property type="entry name" value="Tetracycline Repressor, domain 2"/>
    <property type="match status" value="1"/>
</dbReference>
<dbReference type="InterPro" id="IPR009057">
    <property type="entry name" value="Homeodomain-like_sf"/>
</dbReference>
<comment type="similarity">
    <text evidence="1">Belongs to the short-chain dehydrogenases/reductases (SDR) family.</text>
</comment>
<dbReference type="PROSITE" id="PS50977">
    <property type="entry name" value="HTH_TETR_2"/>
    <property type="match status" value="1"/>
</dbReference>
<protein>
    <recommendedName>
        <fullName evidence="4">HTH tetR-type domain-containing protein</fullName>
    </recommendedName>
</protein>
<dbReference type="InterPro" id="IPR041490">
    <property type="entry name" value="KstR2_TetR_C"/>
</dbReference>
<dbReference type="InterPro" id="IPR002347">
    <property type="entry name" value="SDR_fam"/>
</dbReference>
<evidence type="ECO:0000256" key="3">
    <source>
        <dbReference type="PROSITE-ProRule" id="PRU00335"/>
    </source>
</evidence>
<dbReference type="Pfam" id="PF17932">
    <property type="entry name" value="TetR_C_24"/>
    <property type="match status" value="1"/>
</dbReference>
<evidence type="ECO:0000259" key="4">
    <source>
        <dbReference type="PROSITE" id="PS50977"/>
    </source>
</evidence>
<dbReference type="SUPFAM" id="SSF46689">
    <property type="entry name" value="Homeodomain-like"/>
    <property type="match status" value="1"/>
</dbReference>
<dbReference type="InterPro" id="IPR036291">
    <property type="entry name" value="NAD(P)-bd_dom_sf"/>
</dbReference>
<dbReference type="AlphaFoldDB" id="A0A5K7ZCF0"/>
<dbReference type="PANTHER" id="PTHR42879:SF2">
    <property type="entry name" value="3-OXOACYL-[ACYL-CARRIER-PROTEIN] REDUCTASE FABG"/>
    <property type="match status" value="1"/>
</dbReference>
<dbReference type="Gene3D" id="3.40.50.720">
    <property type="entry name" value="NAD(P)-binding Rossmann-like Domain"/>
    <property type="match status" value="1"/>
</dbReference>
<dbReference type="GO" id="GO:0003677">
    <property type="term" value="F:DNA binding"/>
    <property type="evidence" value="ECO:0007669"/>
    <property type="project" value="UniProtKB-UniRule"/>
</dbReference>
<gene>
    <name evidence="5" type="ORF">DSCW_59070</name>
</gene>
<dbReference type="PRINTS" id="PR00455">
    <property type="entry name" value="HTHTETR"/>
</dbReference>
<reference evidence="5 6" key="1">
    <citation type="submission" date="2019-11" db="EMBL/GenBank/DDBJ databases">
        <title>Comparative genomics of hydrocarbon-degrading Desulfosarcina strains.</title>
        <authorList>
            <person name="Watanabe M."/>
            <person name="Kojima H."/>
            <person name="Fukui M."/>
        </authorList>
    </citation>
    <scope>NUCLEOTIDE SEQUENCE [LARGE SCALE GENOMIC DNA]</scope>
    <source>
        <strain evidence="5 6">PP31</strain>
    </source>
</reference>
<dbReference type="RefSeq" id="WP_155307120.1">
    <property type="nucleotide sequence ID" value="NZ_AP021875.1"/>
</dbReference>
<keyword evidence="2 3" id="KW-0238">DNA-binding</keyword>
<dbReference type="EMBL" id="AP021875">
    <property type="protein sequence ID" value="BBO78490.1"/>
    <property type="molecule type" value="Genomic_DNA"/>
</dbReference>
<dbReference type="InterPro" id="IPR001647">
    <property type="entry name" value="HTH_TetR"/>
</dbReference>
<dbReference type="Pfam" id="PF13561">
    <property type="entry name" value="adh_short_C2"/>
    <property type="match status" value="1"/>
</dbReference>
<dbReference type="InterPro" id="IPR036271">
    <property type="entry name" value="Tet_transcr_reg_TetR-rel_C_sf"/>
</dbReference>
<evidence type="ECO:0000313" key="5">
    <source>
        <dbReference type="EMBL" id="BBO78490.1"/>
    </source>
</evidence>
<organism evidence="5 6">
    <name type="scientific">Desulfosarcina widdelii</name>
    <dbReference type="NCBI Taxonomy" id="947919"/>
    <lineage>
        <taxon>Bacteria</taxon>
        <taxon>Pseudomonadati</taxon>
        <taxon>Thermodesulfobacteriota</taxon>
        <taxon>Desulfobacteria</taxon>
        <taxon>Desulfobacterales</taxon>
        <taxon>Desulfosarcinaceae</taxon>
        <taxon>Desulfosarcina</taxon>
    </lineage>
</organism>
<dbReference type="Gene3D" id="1.10.10.60">
    <property type="entry name" value="Homeodomain-like"/>
    <property type="match status" value="1"/>
</dbReference>
<evidence type="ECO:0000256" key="1">
    <source>
        <dbReference type="ARBA" id="ARBA00006484"/>
    </source>
</evidence>
<feature type="domain" description="HTH tetR-type" evidence="4">
    <location>
        <begin position="19"/>
        <end position="79"/>
    </location>
</feature>
<dbReference type="SUPFAM" id="SSF48498">
    <property type="entry name" value="Tetracyclin repressor-like, C-terminal domain"/>
    <property type="match status" value="1"/>
</dbReference>